<protein>
    <recommendedName>
        <fullName evidence="4">Transmembrane protein</fullName>
    </recommendedName>
</protein>
<evidence type="ECO:0000313" key="2">
    <source>
        <dbReference type="EMBL" id="KAF0444660.1"/>
    </source>
</evidence>
<accession>A0A8H3XCW9</accession>
<keyword evidence="3" id="KW-1185">Reference proteome</keyword>
<feature type="transmembrane region" description="Helical" evidence="1">
    <location>
        <begin position="21"/>
        <end position="41"/>
    </location>
</feature>
<gene>
    <name evidence="2" type="ORF">F8M41_003356</name>
</gene>
<comment type="caution">
    <text evidence="2">The sequence shown here is derived from an EMBL/GenBank/DDBJ whole genome shotgun (WGS) entry which is preliminary data.</text>
</comment>
<evidence type="ECO:0008006" key="4">
    <source>
        <dbReference type="Google" id="ProtNLM"/>
    </source>
</evidence>
<reference evidence="2 3" key="1">
    <citation type="journal article" date="2019" name="Environ. Microbiol.">
        <title>At the nexus of three kingdoms: the genome of the mycorrhizal fungus Gigaspora margarita provides insights into plant, endobacterial and fungal interactions.</title>
        <authorList>
            <person name="Venice F."/>
            <person name="Ghignone S."/>
            <person name="Salvioli di Fossalunga A."/>
            <person name="Amselem J."/>
            <person name="Novero M."/>
            <person name="Xianan X."/>
            <person name="Sedzielewska Toro K."/>
            <person name="Morin E."/>
            <person name="Lipzen A."/>
            <person name="Grigoriev I.V."/>
            <person name="Henrissat B."/>
            <person name="Martin F.M."/>
            <person name="Bonfante P."/>
        </authorList>
    </citation>
    <scope>NUCLEOTIDE SEQUENCE [LARGE SCALE GENOMIC DNA]</scope>
    <source>
        <strain evidence="2 3">BEG34</strain>
    </source>
</reference>
<sequence length="122" mass="13528">MNICFNSFQASSARDASPWEIYLPPSVSILDQVVTFGFIVVGSDFWLHQHSLVLDFASSLTSFVEVLLVILVFIEPSLVVTLGFVVIVFGTFMSMLSLAFGIFLLESRVEVHSGSNMQVDFQ</sequence>
<keyword evidence="1" id="KW-0472">Membrane</keyword>
<feature type="transmembrane region" description="Helical" evidence="1">
    <location>
        <begin position="53"/>
        <end position="74"/>
    </location>
</feature>
<dbReference type="EMBL" id="WTPW01001296">
    <property type="protein sequence ID" value="KAF0444660.1"/>
    <property type="molecule type" value="Genomic_DNA"/>
</dbReference>
<dbReference type="AlphaFoldDB" id="A0A8H3XCW9"/>
<keyword evidence="1" id="KW-0812">Transmembrane</keyword>
<evidence type="ECO:0000256" key="1">
    <source>
        <dbReference type="SAM" id="Phobius"/>
    </source>
</evidence>
<evidence type="ECO:0000313" key="3">
    <source>
        <dbReference type="Proteomes" id="UP000439903"/>
    </source>
</evidence>
<name>A0A8H3XCW9_GIGMA</name>
<keyword evidence="1" id="KW-1133">Transmembrane helix</keyword>
<organism evidence="2 3">
    <name type="scientific">Gigaspora margarita</name>
    <dbReference type="NCBI Taxonomy" id="4874"/>
    <lineage>
        <taxon>Eukaryota</taxon>
        <taxon>Fungi</taxon>
        <taxon>Fungi incertae sedis</taxon>
        <taxon>Mucoromycota</taxon>
        <taxon>Glomeromycotina</taxon>
        <taxon>Glomeromycetes</taxon>
        <taxon>Diversisporales</taxon>
        <taxon>Gigasporaceae</taxon>
        <taxon>Gigaspora</taxon>
    </lineage>
</organism>
<proteinExistence type="predicted"/>
<dbReference type="Proteomes" id="UP000439903">
    <property type="component" value="Unassembled WGS sequence"/>
</dbReference>
<feature type="transmembrane region" description="Helical" evidence="1">
    <location>
        <begin position="80"/>
        <end position="105"/>
    </location>
</feature>